<dbReference type="Pfam" id="PF00072">
    <property type="entry name" value="Response_reg"/>
    <property type="match status" value="1"/>
</dbReference>
<evidence type="ECO:0000256" key="1">
    <source>
        <dbReference type="ARBA" id="ARBA00022553"/>
    </source>
</evidence>
<feature type="modified residue" description="4-aspartylphosphate" evidence="2">
    <location>
        <position position="53"/>
    </location>
</feature>
<dbReference type="SMART" id="SM00448">
    <property type="entry name" value="REC"/>
    <property type="match status" value="1"/>
</dbReference>
<organism evidence="4">
    <name type="scientific">Dictyoglomus turgidum</name>
    <dbReference type="NCBI Taxonomy" id="513050"/>
    <lineage>
        <taxon>Bacteria</taxon>
        <taxon>Pseudomonadati</taxon>
        <taxon>Dictyoglomota</taxon>
        <taxon>Dictyoglomia</taxon>
        <taxon>Dictyoglomales</taxon>
        <taxon>Dictyoglomaceae</taxon>
        <taxon>Dictyoglomus</taxon>
    </lineage>
</organism>
<comment type="caution">
    <text evidence="4">The sequence shown here is derived from an EMBL/GenBank/DDBJ whole genome shotgun (WGS) entry which is preliminary data.</text>
</comment>
<dbReference type="GO" id="GO:0000160">
    <property type="term" value="P:phosphorelay signal transduction system"/>
    <property type="evidence" value="ECO:0007669"/>
    <property type="project" value="InterPro"/>
</dbReference>
<dbReference type="EMBL" id="DTGA01000197">
    <property type="protein sequence ID" value="HGB31697.1"/>
    <property type="molecule type" value="Genomic_DNA"/>
</dbReference>
<dbReference type="PANTHER" id="PTHR44591:SF3">
    <property type="entry name" value="RESPONSE REGULATORY DOMAIN-CONTAINING PROTEIN"/>
    <property type="match status" value="1"/>
</dbReference>
<reference evidence="4" key="1">
    <citation type="journal article" date="2020" name="mSystems">
        <title>Genome- and Community-Level Interaction Insights into Carbon Utilization and Element Cycling Functions of Hydrothermarchaeota in Hydrothermal Sediment.</title>
        <authorList>
            <person name="Zhou Z."/>
            <person name="Liu Y."/>
            <person name="Xu W."/>
            <person name="Pan J."/>
            <person name="Luo Z.H."/>
            <person name="Li M."/>
        </authorList>
    </citation>
    <scope>NUCLEOTIDE SEQUENCE [LARGE SCALE GENOMIC DNA]</scope>
    <source>
        <strain evidence="4">SpSt-751</strain>
    </source>
</reference>
<dbReference type="Gene3D" id="3.40.50.2300">
    <property type="match status" value="1"/>
</dbReference>
<dbReference type="InterPro" id="IPR001789">
    <property type="entry name" value="Sig_transdc_resp-reg_receiver"/>
</dbReference>
<proteinExistence type="predicted"/>
<evidence type="ECO:0000313" key="4">
    <source>
        <dbReference type="EMBL" id="HGB31697.1"/>
    </source>
</evidence>
<evidence type="ECO:0000259" key="3">
    <source>
        <dbReference type="PROSITE" id="PS50110"/>
    </source>
</evidence>
<dbReference type="InterPro" id="IPR011006">
    <property type="entry name" value="CheY-like_superfamily"/>
</dbReference>
<sequence length="123" mass="14295">MKTILLVDDSKTIRKMVMTVLSKIPEVQFEEAESGLFAIEKLALKRIDLVILDLNMPDMHGIDVLKFMRKHDLYKDIPVIILTTRGDEEMKETAIKEGANLYMVKPFNPQELLDNVKRFLFKE</sequence>
<keyword evidence="1 2" id="KW-0597">Phosphoprotein</keyword>
<protein>
    <submittedName>
        <fullName evidence="4">Response regulator</fullName>
    </submittedName>
</protein>
<dbReference type="PANTHER" id="PTHR44591">
    <property type="entry name" value="STRESS RESPONSE REGULATOR PROTEIN 1"/>
    <property type="match status" value="1"/>
</dbReference>
<name>A0A7C3SPA9_9BACT</name>
<evidence type="ECO:0000256" key="2">
    <source>
        <dbReference type="PROSITE-ProRule" id="PRU00169"/>
    </source>
</evidence>
<feature type="domain" description="Response regulatory" evidence="3">
    <location>
        <begin position="3"/>
        <end position="120"/>
    </location>
</feature>
<dbReference type="PROSITE" id="PS50110">
    <property type="entry name" value="RESPONSE_REGULATORY"/>
    <property type="match status" value="1"/>
</dbReference>
<dbReference type="InterPro" id="IPR050595">
    <property type="entry name" value="Bact_response_regulator"/>
</dbReference>
<dbReference type="SUPFAM" id="SSF52172">
    <property type="entry name" value="CheY-like"/>
    <property type="match status" value="1"/>
</dbReference>
<dbReference type="AlphaFoldDB" id="A0A7C3SPA9"/>
<accession>A0A7C3SPA9</accession>
<gene>
    <name evidence="4" type="ORF">ENV35_07485</name>
</gene>